<dbReference type="PROSITE" id="PS50862">
    <property type="entry name" value="AA_TRNA_LIGASE_II"/>
    <property type="match status" value="1"/>
</dbReference>
<comment type="similarity">
    <text evidence="6">Belongs to the class-II aminoacyl-tRNA synthetase family. Type-1 seryl-tRNA synthetase subfamily.</text>
</comment>
<dbReference type="InterPro" id="IPR042103">
    <property type="entry name" value="SerRS_1_N_sf"/>
</dbReference>
<dbReference type="HOGENOM" id="CLU_023797_0_1_11"/>
<feature type="binding site" evidence="8">
    <location>
        <begin position="297"/>
        <end position="300"/>
    </location>
    <ligand>
        <name>ATP</name>
        <dbReference type="ChEBI" id="CHEBI:30616"/>
    </ligand>
</feature>
<dbReference type="CDD" id="cd00770">
    <property type="entry name" value="SerRS_core"/>
    <property type="match status" value="1"/>
</dbReference>
<dbReference type="GO" id="GO:0005737">
    <property type="term" value="C:cytoplasm"/>
    <property type="evidence" value="ECO:0007669"/>
    <property type="project" value="UniProtKB-SubCell"/>
</dbReference>
<comment type="subcellular location">
    <subcellularLocation>
        <location evidence="6">Cytoplasm</location>
    </subcellularLocation>
</comment>
<feature type="binding site" evidence="7">
    <location>
        <position position="281"/>
    </location>
    <ligand>
        <name>L-serine</name>
        <dbReference type="ChEBI" id="CHEBI:33384"/>
    </ligand>
</feature>
<dbReference type="Proteomes" id="UP000002007">
    <property type="component" value="Chromosome"/>
</dbReference>
<dbReference type="SUPFAM" id="SSF46589">
    <property type="entry name" value="tRNA-binding arm"/>
    <property type="match status" value="1"/>
</dbReference>
<evidence type="ECO:0000256" key="3">
    <source>
        <dbReference type="ARBA" id="ARBA00022840"/>
    </source>
</evidence>
<evidence type="ECO:0000256" key="6">
    <source>
        <dbReference type="HAMAP-Rule" id="MF_00176"/>
    </source>
</evidence>
<dbReference type="InterPro" id="IPR033729">
    <property type="entry name" value="SerRS_core"/>
</dbReference>
<feature type="binding site" evidence="6 7">
    <location>
        <position position="304"/>
    </location>
    <ligand>
        <name>L-serine</name>
        <dbReference type="ChEBI" id="CHEBI:33384"/>
    </ligand>
</feature>
<keyword evidence="11" id="KW-1185">Reference proteome</keyword>
<dbReference type="NCBIfam" id="TIGR00414">
    <property type="entry name" value="serS"/>
    <property type="match status" value="1"/>
</dbReference>
<keyword evidence="5 6" id="KW-0030">Aminoacyl-tRNA synthetase</keyword>
<dbReference type="GO" id="GO:0005524">
    <property type="term" value="F:ATP binding"/>
    <property type="evidence" value="ECO:0007669"/>
    <property type="project" value="UniProtKB-UniRule"/>
</dbReference>
<sequence>MLGPEMTTDSIARPSYRLVLMIDVKDLNENPEKYRASQRARGDKESMVDAIISADQSRKSAITSFEALRAEQNAFGKRVAAAKGEEKQELLAQVKDLAARVKASSAAADLAQGEQDELVRAFPNLIIDGVPTGDEDDFALVKTVGEPRDFAAAGFAPRDHLEIGELIGGIDMERGAKVSGARFSFLKGPVARLEIALMNMALDQATSYGFIPMITPTLVRPETMAGTGFDVKHDDEIYRLEKDDLYLVGTSEVALAGYHSDEIIDLSKGPIRYAGWSSCYRREAGSAGKDTRGIIRVHQFNKLEMFAYIPLEEAEAEHARMLAWEEEMLGKLEVPYRVIDTAAGDLGLSAARKFDCEAWVPSQGQYRELTSTSNCTGFQARRLNIRERIPGEDAKGTRAVATLNGTLATTRWIMAILENHQNADGTVTVPEKLRPYLGGLATIELV</sequence>
<evidence type="ECO:0000313" key="10">
    <source>
        <dbReference type="EMBL" id="ABY24942.1"/>
    </source>
</evidence>
<accession>A9WUS1</accession>
<comment type="catalytic activity">
    <reaction evidence="6">
        <text>tRNA(Sec) + L-serine + ATP = L-seryl-tRNA(Sec) + AMP + diphosphate + H(+)</text>
        <dbReference type="Rhea" id="RHEA:42580"/>
        <dbReference type="Rhea" id="RHEA-COMP:9742"/>
        <dbReference type="Rhea" id="RHEA-COMP:10128"/>
        <dbReference type="ChEBI" id="CHEBI:15378"/>
        <dbReference type="ChEBI" id="CHEBI:30616"/>
        <dbReference type="ChEBI" id="CHEBI:33019"/>
        <dbReference type="ChEBI" id="CHEBI:33384"/>
        <dbReference type="ChEBI" id="CHEBI:78442"/>
        <dbReference type="ChEBI" id="CHEBI:78533"/>
        <dbReference type="ChEBI" id="CHEBI:456215"/>
        <dbReference type="EC" id="6.1.1.11"/>
    </reaction>
</comment>
<dbReference type="InterPro" id="IPR002314">
    <property type="entry name" value="aa-tRNA-synt_IIb"/>
</dbReference>
<keyword evidence="6" id="KW-0963">Cytoplasm</keyword>
<evidence type="ECO:0000256" key="2">
    <source>
        <dbReference type="ARBA" id="ARBA00022741"/>
    </source>
</evidence>
<feature type="binding site" evidence="7">
    <location>
        <position position="250"/>
    </location>
    <ligand>
        <name>L-serine</name>
        <dbReference type="ChEBI" id="CHEBI:33384"/>
    </ligand>
</feature>
<dbReference type="GO" id="GO:0004828">
    <property type="term" value="F:serine-tRNA ligase activity"/>
    <property type="evidence" value="ECO:0007669"/>
    <property type="project" value="UniProtKB-UniRule"/>
</dbReference>
<dbReference type="GO" id="GO:0006434">
    <property type="term" value="P:seryl-tRNA aminoacylation"/>
    <property type="evidence" value="ECO:0007669"/>
    <property type="project" value="UniProtKB-UniRule"/>
</dbReference>
<dbReference type="PIRSF" id="PIRSF001529">
    <property type="entry name" value="Ser-tRNA-synth_IIa"/>
    <property type="match status" value="1"/>
</dbReference>
<dbReference type="Pfam" id="PF00587">
    <property type="entry name" value="tRNA-synt_2b"/>
    <property type="match status" value="1"/>
</dbReference>
<feature type="binding site" evidence="6">
    <location>
        <position position="297"/>
    </location>
    <ligand>
        <name>ATP</name>
        <dbReference type="ChEBI" id="CHEBI:30616"/>
    </ligand>
</feature>
<dbReference type="InterPro" id="IPR015866">
    <property type="entry name" value="Ser-tRNA-synth_1_N"/>
</dbReference>
<dbReference type="KEGG" id="rsa:RSal33209_3225"/>
<gene>
    <name evidence="6" type="primary">serS</name>
    <name evidence="10" type="ordered locus">RSal33209_3225</name>
</gene>
<dbReference type="InterPro" id="IPR002317">
    <property type="entry name" value="Ser-tRNA-ligase_type_1"/>
</dbReference>
<feature type="domain" description="Aminoacyl-transfer RNA synthetases class-II family profile" evidence="9">
    <location>
        <begin position="192"/>
        <end position="430"/>
    </location>
</feature>
<organism evidence="10 11">
    <name type="scientific">Renibacterium salmoninarum (strain ATCC 33209 / DSM 20767 / JCM 11484 / NBRC 15589 / NCIMB 2235)</name>
    <dbReference type="NCBI Taxonomy" id="288705"/>
    <lineage>
        <taxon>Bacteria</taxon>
        <taxon>Bacillati</taxon>
        <taxon>Actinomycetota</taxon>
        <taxon>Actinomycetes</taxon>
        <taxon>Micrococcales</taxon>
        <taxon>Micrococcaceae</taxon>
        <taxon>Renibacterium</taxon>
    </lineage>
</organism>
<dbReference type="PRINTS" id="PR00981">
    <property type="entry name" value="TRNASYNTHSER"/>
</dbReference>
<keyword evidence="3 6" id="KW-0067">ATP-binding</keyword>
<comment type="function">
    <text evidence="6">Catalyzes the attachment of serine to tRNA(Ser). Is also able to aminoacylate tRNA(Sec) with serine, to form the misacylated tRNA L-seryl-tRNA(Sec), which will be further converted into selenocysteinyl-tRNA(Sec).</text>
</comment>
<comment type="subunit">
    <text evidence="6">Homodimer. The tRNA molecule binds across the dimer.</text>
</comment>
<feature type="binding site" evidence="6">
    <location>
        <begin position="250"/>
        <end position="252"/>
    </location>
    <ligand>
        <name>L-serine</name>
        <dbReference type="ChEBI" id="CHEBI:33384"/>
    </ligand>
</feature>
<feature type="binding site" evidence="6 8">
    <location>
        <begin position="368"/>
        <end position="371"/>
    </location>
    <ligand>
        <name>ATP</name>
        <dbReference type="ChEBI" id="CHEBI:30616"/>
    </ligand>
</feature>
<comment type="catalytic activity">
    <reaction evidence="6">
        <text>tRNA(Ser) + L-serine + ATP = L-seryl-tRNA(Ser) + AMP + diphosphate + H(+)</text>
        <dbReference type="Rhea" id="RHEA:12292"/>
        <dbReference type="Rhea" id="RHEA-COMP:9669"/>
        <dbReference type="Rhea" id="RHEA-COMP:9703"/>
        <dbReference type="ChEBI" id="CHEBI:15378"/>
        <dbReference type="ChEBI" id="CHEBI:30616"/>
        <dbReference type="ChEBI" id="CHEBI:33019"/>
        <dbReference type="ChEBI" id="CHEBI:33384"/>
        <dbReference type="ChEBI" id="CHEBI:78442"/>
        <dbReference type="ChEBI" id="CHEBI:78533"/>
        <dbReference type="ChEBI" id="CHEBI:456215"/>
        <dbReference type="EC" id="6.1.1.11"/>
    </reaction>
</comment>
<dbReference type="InterPro" id="IPR006195">
    <property type="entry name" value="aa-tRNA-synth_II"/>
</dbReference>
<keyword evidence="2 6" id="KW-0547">Nucleotide-binding</keyword>
<dbReference type="SMR" id="A9WUS1"/>
<keyword evidence="1 6" id="KW-0436">Ligase</keyword>
<dbReference type="eggNOG" id="COG0172">
    <property type="taxonomic scope" value="Bacteria"/>
</dbReference>
<feature type="site" description="Important for serine binding" evidence="7">
    <location>
        <position position="406"/>
    </location>
</feature>
<dbReference type="STRING" id="288705.RSal33209_3225"/>
<dbReference type="GO" id="GO:0016260">
    <property type="term" value="P:selenocysteine biosynthetic process"/>
    <property type="evidence" value="ECO:0007669"/>
    <property type="project" value="UniProtKB-UniRule"/>
</dbReference>
<reference evidence="11" key="1">
    <citation type="journal article" date="2008" name="J. Bacteriol.">
        <title>Genome sequence of the fish pathogen Renibacterium salmoninarum suggests reductive evolution away from an environmental Arthrobacter ancestor.</title>
        <authorList>
            <person name="Wiens G.D."/>
            <person name="Rockey D.D."/>
            <person name="Wu Z."/>
            <person name="Chang J."/>
            <person name="Levy R."/>
            <person name="Crane S."/>
            <person name="Chen D.S."/>
            <person name="Capri G.R."/>
            <person name="Burnett J.R."/>
            <person name="Sudheesh P.S."/>
            <person name="Schipma M.J."/>
            <person name="Burd H."/>
            <person name="Bhattacharyya A."/>
            <person name="Rhodes L.D."/>
            <person name="Kaul R."/>
            <person name="Strom M.S."/>
        </authorList>
    </citation>
    <scope>NUCLEOTIDE SEQUENCE [LARGE SCALE GENOMIC DNA]</scope>
    <source>
        <strain evidence="11">ATCC 33209 / DSM 20767 / JCM 11484 / NBRC 15589 / NCIMB 2235</strain>
    </source>
</reference>
<comment type="domain">
    <text evidence="6">Consists of two distinct domains, a catalytic core and a N-terminal extension that is involved in tRNA binding.</text>
</comment>
<evidence type="ECO:0000256" key="5">
    <source>
        <dbReference type="ARBA" id="ARBA00023146"/>
    </source>
</evidence>
<evidence type="ECO:0000313" key="11">
    <source>
        <dbReference type="Proteomes" id="UP000002007"/>
    </source>
</evidence>
<evidence type="ECO:0000259" key="9">
    <source>
        <dbReference type="PROSITE" id="PS50862"/>
    </source>
</evidence>
<dbReference type="InterPro" id="IPR010978">
    <property type="entry name" value="tRNA-bd_arm"/>
</dbReference>
<protein>
    <recommendedName>
        <fullName evidence="6">Serine--tRNA ligase</fullName>
        <ecNumber evidence="6">6.1.1.11</ecNumber>
    </recommendedName>
    <alternativeName>
        <fullName evidence="6">Seryl-tRNA synthetase</fullName>
        <shortName evidence="6">SerRS</shortName>
    </alternativeName>
    <alternativeName>
        <fullName evidence="6">Seryl-tRNA(Ser/Sec) synthetase</fullName>
    </alternativeName>
</protein>
<dbReference type="EMBL" id="CP000910">
    <property type="protein sequence ID" value="ABY24942.1"/>
    <property type="molecule type" value="Genomic_DNA"/>
</dbReference>
<dbReference type="Gene3D" id="1.10.287.40">
    <property type="entry name" value="Serine-tRNA synthetase, tRNA binding domain"/>
    <property type="match status" value="1"/>
</dbReference>
<dbReference type="EC" id="6.1.1.11" evidence="6"/>
<keyword evidence="4 6" id="KW-0648">Protein biosynthesis</keyword>
<dbReference type="UniPathway" id="UPA00906">
    <property type="reaction ID" value="UER00895"/>
</dbReference>
<name>A9WUS1_RENSM</name>
<dbReference type="AlphaFoldDB" id="A9WUS1"/>
<feature type="binding site" evidence="6 8">
    <location>
        <begin position="281"/>
        <end position="283"/>
    </location>
    <ligand>
        <name>ATP</name>
        <dbReference type="ChEBI" id="CHEBI:30616"/>
    </ligand>
</feature>
<evidence type="ECO:0000256" key="7">
    <source>
        <dbReference type="PIRSR" id="PIRSR001529-1"/>
    </source>
</evidence>
<feature type="binding site" evidence="6">
    <location>
        <position position="406"/>
    </location>
    <ligand>
        <name>L-serine</name>
        <dbReference type="ChEBI" id="CHEBI:33384"/>
    </ligand>
</feature>
<proteinExistence type="inferred from homology"/>
<dbReference type="Gene3D" id="3.30.930.10">
    <property type="entry name" value="Bira Bifunctional Protein, Domain 2"/>
    <property type="match status" value="1"/>
</dbReference>
<dbReference type="PANTHER" id="PTHR11778">
    <property type="entry name" value="SERYL-TRNA SYNTHETASE"/>
    <property type="match status" value="1"/>
</dbReference>
<dbReference type="Pfam" id="PF02403">
    <property type="entry name" value="Seryl_tRNA_N"/>
    <property type="match status" value="1"/>
</dbReference>
<dbReference type="SUPFAM" id="SSF55681">
    <property type="entry name" value="Class II aaRS and biotin synthetases"/>
    <property type="match status" value="1"/>
</dbReference>
<evidence type="ECO:0000256" key="8">
    <source>
        <dbReference type="PIRSR" id="PIRSR001529-2"/>
    </source>
</evidence>
<evidence type="ECO:0000256" key="4">
    <source>
        <dbReference type="ARBA" id="ARBA00022917"/>
    </source>
</evidence>
<evidence type="ECO:0000256" key="1">
    <source>
        <dbReference type="ARBA" id="ARBA00022598"/>
    </source>
</evidence>
<comment type="pathway">
    <text evidence="6">Aminoacyl-tRNA biosynthesis; selenocysteinyl-tRNA(Sec) biosynthesis; L-seryl-tRNA(Sec) from L-serine and tRNA(Sec): step 1/1.</text>
</comment>
<dbReference type="HAMAP" id="MF_00176">
    <property type="entry name" value="Ser_tRNA_synth_type1"/>
    <property type="match status" value="1"/>
</dbReference>
<feature type="binding site" evidence="7">
    <location>
        <position position="404"/>
    </location>
    <ligand>
        <name>L-serine</name>
        <dbReference type="ChEBI" id="CHEBI:33384"/>
    </ligand>
</feature>
<dbReference type="InterPro" id="IPR045864">
    <property type="entry name" value="aa-tRNA-synth_II/BPL/LPL"/>
</dbReference>